<dbReference type="Gene3D" id="1.20.1050.10">
    <property type="match status" value="1"/>
</dbReference>
<evidence type="ECO:0000256" key="1">
    <source>
        <dbReference type="SAM" id="MobiDB-lite"/>
    </source>
</evidence>
<reference evidence="5" key="1">
    <citation type="submission" date="2018-08" db="EMBL/GenBank/DDBJ databases">
        <authorList>
            <person name="Blom J."/>
        </authorList>
    </citation>
    <scope>NUCLEOTIDE SEQUENCE [LARGE SCALE GENOMIC DNA]</scope>
    <source>
        <strain evidence="5">CCOS 865</strain>
    </source>
</reference>
<name>A0A383RUR7_9PSED</name>
<keyword evidence="4" id="KW-0560">Oxidoreductase</keyword>
<dbReference type="CDD" id="cd10292">
    <property type="entry name" value="GST_C_YghU_like"/>
    <property type="match status" value="1"/>
</dbReference>
<dbReference type="CDD" id="cd03048">
    <property type="entry name" value="GST_N_Ure2p_like"/>
    <property type="match status" value="1"/>
</dbReference>
<proteinExistence type="predicted"/>
<dbReference type="InterPro" id="IPR010987">
    <property type="entry name" value="Glutathione-S-Trfase_C-like"/>
</dbReference>
<dbReference type="Proteomes" id="UP000263595">
    <property type="component" value="Unassembled WGS sequence"/>
</dbReference>
<keyword evidence="5" id="KW-1185">Reference proteome</keyword>
<gene>
    <name evidence="4" type="primary">yghU</name>
    <name evidence="4" type="ORF">CCOS865_02404</name>
</gene>
<dbReference type="GO" id="GO:0016491">
    <property type="term" value="F:oxidoreductase activity"/>
    <property type="evidence" value="ECO:0007669"/>
    <property type="project" value="UniProtKB-KW"/>
</dbReference>
<dbReference type="EMBL" id="UNOZ01000015">
    <property type="protein sequence ID" value="SYX90138.1"/>
    <property type="molecule type" value="Genomic_DNA"/>
</dbReference>
<dbReference type="RefSeq" id="WP_119141089.1">
    <property type="nucleotide sequence ID" value="NZ_CBCSFL010000034.1"/>
</dbReference>
<dbReference type="SFLD" id="SFLDS00019">
    <property type="entry name" value="Glutathione_Transferase_(cytos"/>
    <property type="match status" value="1"/>
</dbReference>
<accession>A0A383RUR7</accession>
<evidence type="ECO:0000313" key="5">
    <source>
        <dbReference type="Proteomes" id="UP000263595"/>
    </source>
</evidence>
<dbReference type="InterPro" id="IPR036282">
    <property type="entry name" value="Glutathione-S-Trfase_C_sf"/>
</dbReference>
<dbReference type="PANTHER" id="PTHR44051">
    <property type="entry name" value="GLUTATHIONE S-TRANSFERASE-RELATED"/>
    <property type="match status" value="1"/>
</dbReference>
<sequence length="279" mass="31176">MSKTAYVPPKVWRNDAASGGQFASINRPVAGPTHDKDLPVGKQPLQLYSLATPNGVKATILLEELLALGHIGAEYDAWLIRIGEGEQFSSGFVEVNPNSKIPALLDRSVEPAIRVFESGSILLYLAEKFGAFLPKAAHARTETLNWLFWQMGAAPYLGGGFGHFYAYAPEKIEYAINRFSMEAKRQLDVLERRLAESRYLAGDDYSIADIAVWPWYGQLVRGNLYDAAEFLAVEEYPHVQRWAEEIAQRPAVQRGTRVNRTWGDEPTQVPERHSAADLE</sequence>
<evidence type="ECO:0000259" key="3">
    <source>
        <dbReference type="PROSITE" id="PS50405"/>
    </source>
</evidence>
<dbReference type="InterPro" id="IPR036249">
    <property type="entry name" value="Thioredoxin-like_sf"/>
</dbReference>
<dbReference type="PROSITE" id="PS50405">
    <property type="entry name" value="GST_CTER"/>
    <property type="match status" value="1"/>
</dbReference>
<feature type="domain" description="GST N-terminal" evidence="2">
    <location>
        <begin position="46"/>
        <end position="133"/>
    </location>
</feature>
<evidence type="ECO:0000259" key="2">
    <source>
        <dbReference type="PROSITE" id="PS50404"/>
    </source>
</evidence>
<dbReference type="Pfam" id="PF02798">
    <property type="entry name" value="GST_N"/>
    <property type="match status" value="1"/>
</dbReference>
<dbReference type="PANTHER" id="PTHR44051:SF22">
    <property type="entry name" value="DISULFIDE-BOND OXIDOREDUCTASE YGHU"/>
    <property type="match status" value="1"/>
</dbReference>
<dbReference type="Pfam" id="PF13410">
    <property type="entry name" value="GST_C_2"/>
    <property type="match status" value="1"/>
</dbReference>
<feature type="region of interest" description="Disordered" evidence="1">
    <location>
        <begin position="257"/>
        <end position="279"/>
    </location>
</feature>
<feature type="domain" description="GST C-terminal" evidence="3">
    <location>
        <begin position="139"/>
        <end position="269"/>
    </location>
</feature>
<organism evidence="4 5">
    <name type="scientific">Pseudomonas reidholzensis</name>
    <dbReference type="NCBI Taxonomy" id="1785162"/>
    <lineage>
        <taxon>Bacteria</taxon>
        <taxon>Pseudomonadati</taxon>
        <taxon>Pseudomonadota</taxon>
        <taxon>Gammaproteobacteria</taxon>
        <taxon>Pseudomonadales</taxon>
        <taxon>Pseudomonadaceae</taxon>
        <taxon>Pseudomonas</taxon>
    </lineage>
</organism>
<dbReference type="SFLD" id="SFLDG00358">
    <property type="entry name" value="Main_(cytGST)"/>
    <property type="match status" value="1"/>
</dbReference>
<dbReference type="NCBIfam" id="NF008731">
    <property type="entry name" value="PRK11752.1"/>
    <property type="match status" value="1"/>
</dbReference>
<dbReference type="PROSITE" id="PS50404">
    <property type="entry name" value="GST_NTER"/>
    <property type="match status" value="1"/>
</dbReference>
<dbReference type="Gene3D" id="3.40.30.10">
    <property type="entry name" value="Glutaredoxin"/>
    <property type="match status" value="1"/>
</dbReference>
<dbReference type="InterPro" id="IPR040079">
    <property type="entry name" value="Glutathione_S-Trfase"/>
</dbReference>
<dbReference type="InterPro" id="IPR004045">
    <property type="entry name" value="Glutathione_S-Trfase_N"/>
</dbReference>
<feature type="compositionally biased region" description="Basic and acidic residues" evidence="1">
    <location>
        <begin position="270"/>
        <end position="279"/>
    </location>
</feature>
<protein>
    <submittedName>
        <fullName evidence="4">Disulfide-bond oxidoreductase YghU</fullName>
        <ecNumber evidence="4">1.8.4.-</ecNumber>
    </submittedName>
</protein>
<dbReference type="SFLD" id="SFLDG01151">
    <property type="entry name" value="Main.2:_Nu-like"/>
    <property type="match status" value="1"/>
</dbReference>
<dbReference type="SUPFAM" id="SSF52833">
    <property type="entry name" value="Thioredoxin-like"/>
    <property type="match status" value="1"/>
</dbReference>
<dbReference type="EC" id="1.8.4.-" evidence="4"/>
<dbReference type="SUPFAM" id="SSF47616">
    <property type="entry name" value="GST C-terminal domain-like"/>
    <property type="match status" value="1"/>
</dbReference>
<dbReference type="AlphaFoldDB" id="A0A383RUR7"/>
<evidence type="ECO:0000313" key="4">
    <source>
        <dbReference type="EMBL" id="SYX90138.1"/>
    </source>
</evidence>
<dbReference type="OrthoDB" id="9803562at2"/>